<dbReference type="InterPro" id="IPR050234">
    <property type="entry name" value="Nuclear_hormone_rcpt_NR1"/>
</dbReference>
<evidence type="ECO:0000259" key="9">
    <source>
        <dbReference type="PROSITE" id="PS51030"/>
    </source>
</evidence>
<evidence type="ECO:0008006" key="13">
    <source>
        <dbReference type="Google" id="ProtNLM"/>
    </source>
</evidence>
<keyword evidence="8" id="KW-0539">Nucleus</keyword>
<keyword evidence="7" id="KW-0675">Receptor</keyword>
<dbReference type="InterPro" id="IPR013088">
    <property type="entry name" value="Znf_NHR/GATA"/>
</dbReference>
<dbReference type="InterPro" id="IPR001723">
    <property type="entry name" value="Nuclear_hrmn_rcpt"/>
</dbReference>
<name>A0A7R9KM70_9ACAR</name>
<accession>A0A7R9KM70</accession>
<keyword evidence="6" id="KW-0804">Transcription</keyword>
<dbReference type="SUPFAM" id="SSF48508">
    <property type="entry name" value="Nuclear receptor ligand-binding domain"/>
    <property type="match status" value="2"/>
</dbReference>
<dbReference type="SMART" id="SM00399">
    <property type="entry name" value="ZnF_C4"/>
    <property type="match status" value="1"/>
</dbReference>
<dbReference type="SUPFAM" id="SSF57716">
    <property type="entry name" value="Glucocorticoid receptor-like (DNA-binding domain)"/>
    <property type="match status" value="3"/>
</dbReference>
<dbReference type="PRINTS" id="PR00398">
    <property type="entry name" value="STRDHORMONER"/>
</dbReference>
<keyword evidence="1" id="KW-0479">Metal-binding</keyword>
<dbReference type="InterPro" id="IPR001628">
    <property type="entry name" value="Znf_hrmn_rcpt"/>
</dbReference>
<keyword evidence="3" id="KW-0862">Zinc</keyword>
<feature type="non-terminal residue" evidence="11">
    <location>
        <position position="627"/>
    </location>
</feature>
<protein>
    <recommendedName>
        <fullName evidence="13">Nuclear receptor domain-containing protein</fullName>
    </recommendedName>
</protein>
<evidence type="ECO:0000256" key="7">
    <source>
        <dbReference type="ARBA" id="ARBA00023170"/>
    </source>
</evidence>
<organism evidence="11">
    <name type="scientific">Medioppia subpectinata</name>
    <dbReference type="NCBI Taxonomy" id="1979941"/>
    <lineage>
        <taxon>Eukaryota</taxon>
        <taxon>Metazoa</taxon>
        <taxon>Ecdysozoa</taxon>
        <taxon>Arthropoda</taxon>
        <taxon>Chelicerata</taxon>
        <taxon>Arachnida</taxon>
        <taxon>Acari</taxon>
        <taxon>Acariformes</taxon>
        <taxon>Sarcoptiformes</taxon>
        <taxon>Oribatida</taxon>
        <taxon>Brachypylina</taxon>
        <taxon>Oppioidea</taxon>
        <taxon>Oppiidae</taxon>
        <taxon>Medioppia</taxon>
    </lineage>
</organism>
<feature type="domain" description="Nuclear receptor" evidence="9">
    <location>
        <begin position="242"/>
        <end position="324"/>
    </location>
</feature>
<keyword evidence="2" id="KW-0863">Zinc-finger</keyword>
<dbReference type="GO" id="GO:0045944">
    <property type="term" value="P:positive regulation of transcription by RNA polymerase II"/>
    <property type="evidence" value="ECO:0007669"/>
    <property type="project" value="TreeGrafter"/>
</dbReference>
<feature type="domain" description="NR LBD" evidence="10">
    <location>
        <begin position="432"/>
        <end position="627"/>
    </location>
</feature>
<keyword evidence="4" id="KW-0805">Transcription regulation</keyword>
<proteinExistence type="predicted"/>
<gene>
    <name evidence="11" type="ORF">OSB1V03_LOCUS6092</name>
</gene>
<evidence type="ECO:0000256" key="2">
    <source>
        <dbReference type="ARBA" id="ARBA00022771"/>
    </source>
</evidence>
<dbReference type="Pfam" id="PF00105">
    <property type="entry name" value="zf-C4"/>
    <property type="match status" value="3"/>
</dbReference>
<dbReference type="PRINTS" id="PR00047">
    <property type="entry name" value="STROIDFINGER"/>
</dbReference>
<dbReference type="Proteomes" id="UP000759131">
    <property type="component" value="Unassembled WGS sequence"/>
</dbReference>
<evidence type="ECO:0000256" key="5">
    <source>
        <dbReference type="ARBA" id="ARBA00023125"/>
    </source>
</evidence>
<dbReference type="GO" id="GO:0000978">
    <property type="term" value="F:RNA polymerase II cis-regulatory region sequence-specific DNA binding"/>
    <property type="evidence" value="ECO:0007669"/>
    <property type="project" value="TreeGrafter"/>
</dbReference>
<evidence type="ECO:0000313" key="11">
    <source>
        <dbReference type="EMBL" id="CAD7625659.1"/>
    </source>
</evidence>
<evidence type="ECO:0000256" key="4">
    <source>
        <dbReference type="ARBA" id="ARBA00023015"/>
    </source>
</evidence>
<dbReference type="PANTHER" id="PTHR24082">
    <property type="entry name" value="NUCLEAR HORMONE RECEPTOR"/>
    <property type="match status" value="1"/>
</dbReference>
<dbReference type="GO" id="GO:0030154">
    <property type="term" value="P:cell differentiation"/>
    <property type="evidence" value="ECO:0007669"/>
    <property type="project" value="TreeGrafter"/>
</dbReference>
<evidence type="ECO:0000313" key="12">
    <source>
        <dbReference type="Proteomes" id="UP000759131"/>
    </source>
</evidence>
<evidence type="ECO:0000256" key="8">
    <source>
        <dbReference type="ARBA" id="ARBA00023242"/>
    </source>
</evidence>
<evidence type="ECO:0000259" key="10">
    <source>
        <dbReference type="PROSITE" id="PS51843"/>
    </source>
</evidence>
<dbReference type="PROSITE" id="PS51030">
    <property type="entry name" value="NUCLEAR_REC_DBD_2"/>
    <property type="match status" value="1"/>
</dbReference>
<dbReference type="PROSITE" id="PS51843">
    <property type="entry name" value="NR_LBD"/>
    <property type="match status" value="1"/>
</dbReference>
<evidence type="ECO:0000256" key="3">
    <source>
        <dbReference type="ARBA" id="ARBA00022833"/>
    </source>
</evidence>
<dbReference type="InterPro" id="IPR000536">
    <property type="entry name" value="Nucl_hrmn_rcpt_lig-bd"/>
</dbReference>
<dbReference type="OrthoDB" id="6532997at2759"/>
<dbReference type="InterPro" id="IPR035500">
    <property type="entry name" value="NHR-like_dom_sf"/>
</dbReference>
<dbReference type="Gene3D" id="1.10.565.10">
    <property type="entry name" value="Retinoid X Receptor"/>
    <property type="match status" value="3"/>
</dbReference>
<dbReference type="GO" id="GO:0000122">
    <property type="term" value="P:negative regulation of transcription by RNA polymerase II"/>
    <property type="evidence" value="ECO:0007669"/>
    <property type="project" value="TreeGrafter"/>
</dbReference>
<dbReference type="Gene3D" id="3.30.50.10">
    <property type="entry name" value="Erythroid Transcription Factor GATA-1, subunit A"/>
    <property type="match status" value="2"/>
</dbReference>
<dbReference type="PANTHER" id="PTHR24082:SF283">
    <property type="entry name" value="NUCLEAR HORMONE RECEPTOR HR96"/>
    <property type="match status" value="1"/>
</dbReference>
<keyword evidence="12" id="KW-1185">Reference proteome</keyword>
<dbReference type="EMBL" id="CAJPIZ010003229">
    <property type="protein sequence ID" value="CAG2106089.1"/>
    <property type="molecule type" value="Genomic_DNA"/>
</dbReference>
<sequence>MKFISRKHQDNGRNFTAITCDSCKSFFRRTALKNKTWDQIIDNNSMLYPMVSMFNEDCNETDVTDNSITDNTVAINSVSEIQSSFPLIPIFKSLTDYNGLNQLESNRILELFNASRVIDANFPTPKNVVNITDSKVLLRFSGSIAEEHIKNIVTFLKGINGFKEMCKHDQFAITKSVSFNLMLARFWSQFDSLSNSYIMPLDLQNAICIQLGLWSQGTDNNVMETNLKQFLARFVSLVQKDVTRTTTCWSESEAQTRLQNLINYGSITCKSCRVFFWRAITNNKVLKCPSKGMCSIDKAFRSICPNCRLNKCFTVGMKKEFIKSEEQNETNCQLNATINRKGVDCTDIIEFKNNDNNNNFDEIEDLITETLNISTDGLEEQMNEIENCLQTNCMDTNNKLISLKHGKNKCQDSALMPIIPVLTDHKGWNQMETIKLSELLTSSHVFSYPMADTRHIIRDKIEFFRVLSQYTENSISDVVKFTKGLNGFTNISAADQYILIKHGCFELLALRYLVYYDHQWDRDPIIMDLLTAIILFNPSRPMLIHNHYVKLEQQLYIYLLQRYLLLKYRSESESQRKVQHLMQSLTHLKRIAKSKVPFELNASSQNYGQLTCESCKMFFRRICFKAK</sequence>
<evidence type="ECO:0000256" key="1">
    <source>
        <dbReference type="ARBA" id="ARBA00022723"/>
    </source>
</evidence>
<dbReference type="EMBL" id="OC857804">
    <property type="protein sequence ID" value="CAD7625659.1"/>
    <property type="molecule type" value="Genomic_DNA"/>
</dbReference>
<reference evidence="11" key="1">
    <citation type="submission" date="2020-11" db="EMBL/GenBank/DDBJ databases">
        <authorList>
            <person name="Tran Van P."/>
        </authorList>
    </citation>
    <scope>NUCLEOTIDE SEQUENCE</scope>
</reference>
<evidence type="ECO:0000256" key="6">
    <source>
        <dbReference type="ARBA" id="ARBA00023163"/>
    </source>
</evidence>
<dbReference type="AlphaFoldDB" id="A0A7R9KM70"/>
<dbReference type="GO" id="GO:0004879">
    <property type="term" value="F:nuclear receptor activity"/>
    <property type="evidence" value="ECO:0007669"/>
    <property type="project" value="TreeGrafter"/>
</dbReference>
<keyword evidence="5" id="KW-0238">DNA-binding</keyword>
<dbReference type="GO" id="GO:0008270">
    <property type="term" value="F:zinc ion binding"/>
    <property type="evidence" value="ECO:0007669"/>
    <property type="project" value="UniProtKB-KW"/>
</dbReference>